<reference evidence="3" key="1">
    <citation type="submission" date="2016-10" db="EMBL/GenBank/DDBJ databases">
        <authorList>
            <person name="Varghese N."/>
            <person name="Submissions S."/>
        </authorList>
    </citation>
    <scope>NUCLEOTIDE SEQUENCE [LARGE SCALE GENOMIC DNA]</scope>
    <source>
        <strain evidence="3">DSM 25232 / NCIMB 14723 / 92V</strain>
    </source>
</reference>
<keyword evidence="3" id="KW-1185">Reference proteome</keyword>
<gene>
    <name evidence="2" type="ORF">SAMN04487910_0394</name>
</gene>
<accession>A0A1H7GJG1</accession>
<dbReference type="AlphaFoldDB" id="A0A1H7GJG1"/>
<dbReference type="Proteomes" id="UP000198521">
    <property type="component" value="Unassembled WGS sequence"/>
</dbReference>
<proteinExistence type="predicted"/>
<dbReference type="EMBL" id="FOAB01000001">
    <property type="protein sequence ID" value="SEK38231.1"/>
    <property type="molecule type" value="Genomic_DNA"/>
</dbReference>
<dbReference type="RefSeq" id="WP_091404790.1">
    <property type="nucleotide sequence ID" value="NZ_FOAB01000001.1"/>
</dbReference>
<evidence type="ECO:0000256" key="1">
    <source>
        <dbReference type="SAM" id="Phobius"/>
    </source>
</evidence>
<evidence type="ECO:0000313" key="2">
    <source>
        <dbReference type="EMBL" id="SEK38231.1"/>
    </source>
</evidence>
<keyword evidence="1" id="KW-0812">Transmembrane</keyword>
<organism evidence="2 3">
    <name type="scientific">Aquimarina amphilecti</name>
    <dbReference type="NCBI Taxonomy" id="1038014"/>
    <lineage>
        <taxon>Bacteria</taxon>
        <taxon>Pseudomonadati</taxon>
        <taxon>Bacteroidota</taxon>
        <taxon>Flavobacteriia</taxon>
        <taxon>Flavobacteriales</taxon>
        <taxon>Flavobacteriaceae</taxon>
        <taxon>Aquimarina</taxon>
    </lineage>
</organism>
<sequence>MIIYLSIIEIVLVAYTLYEGYRYFSFKYLSLTIDATVILCQADKAFQTVTSRLLKGTRQVMKVGLSYKIDEKSYSEIQKIPYNPEINLGSTIPLKVLKNNPNVCSLHKDIVRLRRLMLALIFLIFWSVLSYVVLKTS</sequence>
<keyword evidence="1" id="KW-1133">Transmembrane helix</keyword>
<keyword evidence="1" id="KW-0472">Membrane</keyword>
<feature type="transmembrane region" description="Helical" evidence="1">
    <location>
        <begin position="116"/>
        <end position="134"/>
    </location>
</feature>
<name>A0A1H7GJG1_AQUAM</name>
<protein>
    <submittedName>
        <fullName evidence="2">Uncharacterized protein</fullName>
    </submittedName>
</protein>
<evidence type="ECO:0000313" key="3">
    <source>
        <dbReference type="Proteomes" id="UP000198521"/>
    </source>
</evidence>
<dbReference type="OrthoDB" id="9890876at2"/>